<dbReference type="GO" id="GO:0016139">
    <property type="term" value="P:glycoside catabolic process"/>
    <property type="evidence" value="ECO:0007669"/>
    <property type="project" value="TreeGrafter"/>
</dbReference>
<dbReference type="GO" id="GO:0009311">
    <property type="term" value="P:oligosaccharide metabolic process"/>
    <property type="evidence" value="ECO:0007669"/>
    <property type="project" value="TreeGrafter"/>
</dbReference>
<sequence>MADRLIEDGYRDVGYVHINIDDCWMAQFRDAEGNMVADSRRFPRGIHFLANYMHERGLKLGIYQDFGIRTCMGYPGIVGHMKEDSEAFAKWKIDMVKLDGCHSRPSQMNEGYIAFGRYLNETKRPFVYSCSWPYYLLVGEIEPNYKLVSRYCNLWRNFHDIQDSWKSIEMTIDFFGDNQEVLTSHVGPGSWSDPDMLMIGNFHLTPGQARAQMAVWSILPAPLLMSNDLRSIKPDFKSILLNTKAISINQDPLGFPGKVIYKQFIGQSYTKSLFLREYKIDREMSDICRWTLFVKE</sequence>
<dbReference type="EC" id="3.2.1.-" evidence="4"/>
<evidence type="ECO:0000256" key="2">
    <source>
        <dbReference type="ARBA" id="ARBA00022801"/>
    </source>
</evidence>
<dbReference type="InterPro" id="IPR017853">
    <property type="entry name" value="GH"/>
</dbReference>
<dbReference type="InterPro" id="IPR000111">
    <property type="entry name" value="Glyco_hydro_27/36_CS"/>
</dbReference>
<dbReference type="CDD" id="cd14792">
    <property type="entry name" value="GH27"/>
    <property type="match status" value="1"/>
</dbReference>
<dbReference type="GO" id="GO:0005737">
    <property type="term" value="C:cytoplasm"/>
    <property type="evidence" value="ECO:0007669"/>
    <property type="project" value="TreeGrafter"/>
</dbReference>
<dbReference type="PANTHER" id="PTHR11452">
    <property type="entry name" value="ALPHA-GALACTOSIDASE/ALPHA-N-ACETYLGALACTOSAMINIDASE"/>
    <property type="match status" value="1"/>
</dbReference>
<dbReference type="OrthoDB" id="5795902at2759"/>
<keyword evidence="3 4" id="KW-0326">Glycosidase</keyword>
<organism evidence="5 6">
    <name type="scientific">Nephila pilipes</name>
    <name type="common">Giant wood spider</name>
    <name type="synonym">Nephila maculata</name>
    <dbReference type="NCBI Taxonomy" id="299642"/>
    <lineage>
        <taxon>Eukaryota</taxon>
        <taxon>Metazoa</taxon>
        <taxon>Ecdysozoa</taxon>
        <taxon>Arthropoda</taxon>
        <taxon>Chelicerata</taxon>
        <taxon>Arachnida</taxon>
        <taxon>Araneae</taxon>
        <taxon>Araneomorphae</taxon>
        <taxon>Entelegynae</taxon>
        <taxon>Araneoidea</taxon>
        <taxon>Nephilidae</taxon>
        <taxon>Nephila</taxon>
    </lineage>
</organism>
<protein>
    <recommendedName>
        <fullName evidence="4">Alpha-galactosidase</fullName>
        <ecNumber evidence="4">3.2.1.-</ecNumber>
    </recommendedName>
</protein>
<evidence type="ECO:0000256" key="4">
    <source>
        <dbReference type="RuleBase" id="RU361168"/>
    </source>
</evidence>
<keyword evidence="2 4" id="KW-0378">Hydrolase</keyword>
<dbReference type="SUPFAM" id="SSF51445">
    <property type="entry name" value="(Trans)glycosidases"/>
    <property type="match status" value="1"/>
</dbReference>
<dbReference type="Gene3D" id="3.20.20.70">
    <property type="entry name" value="Aldolase class I"/>
    <property type="match status" value="1"/>
</dbReference>
<dbReference type="Proteomes" id="UP000887013">
    <property type="component" value="Unassembled WGS sequence"/>
</dbReference>
<keyword evidence="4" id="KW-1015">Disulfide bond</keyword>
<dbReference type="FunFam" id="3.20.20.70:FF:000197">
    <property type="entry name" value="Alpha-galactosidase"/>
    <property type="match status" value="1"/>
</dbReference>
<name>A0A8X6T5L3_NEPPI</name>
<dbReference type="Pfam" id="PF16499">
    <property type="entry name" value="Melibiase_2"/>
    <property type="match status" value="1"/>
</dbReference>
<comment type="caution">
    <text evidence="5">The sequence shown here is derived from an EMBL/GenBank/DDBJ whole genome shotgun (WGS) entry which is preliminary data.</text>
</comment>
<dbReference type="PRINTS" id="PR00740">
    <property type="entry name" value="GLHYDRLASE27"/>
</dbReference>
<dbReference type="AlphaFoldDB" id="A0A8X6T5L3"/>
<evidence type="ECO:0000256" key="1">
    <source>
        <dbReference type="ARBA" id="ARBA00009743"/>
    </source>
</evidence>
<dbReference type="EMBL" id="BMAW01050429">
    <property type="protein sequence ID" value="GFS75247.1"/>
    <property type="molecule type" value="Genomic_DNA"/>
</dbReference>
<gene>
    <name evidence="5" type="primary">NAGA</name>
    <name evidence="5" type="ORF">NPIL_641371</name>
</gene>
<dbReference type="InterPro" id="IPR013785">
    <property type="entry name" value="Aldolase_TIM"/>
</dbReference>
<comment type="similarity">
    <text evidence="1 4">Belongs to the glycosyl hydrolase 27 family.</text>
</comment>
<keyword evidence="6" id="KW-1185">Reference proteome</keyword>
<evidence type="ECO:0000313" key="5">
    <source>
        <dbReference type="EMBL" id="GFS75247.1"/>
    </source>
</evidence>
<proteinExistence type="inferred from homology"/>
<reference evidence="5" key="1">
    <citation type="submission" date="2020-08" db="EMBL/GenBank/DDBJ databases">
        <title>Multicomponent nature underlies the extraordinary mechanical properties of spider dragline silk.</title>
        <authorList>
            <person name="Kono N."/>
            <person name="Nakamura H."/>
            <person name="Mori M."/>
            <person name="Yoshida Y."/>
            <person name="Ohtoshi R."/>
            <person name="Malay A.D."/>
            <person name="Moran D.A.P."/>
            <person name="Tomita M."/>
            <person name="Numata K."/>
            <person name="Arakawa K."/>
        </authorList>
    </citation>
    <scope>NUCLEOTIDE SEQUENCE</scope>
</reference>
<dbReference type="InterPro" id="IPR002241">
    <property type="entry name" value="Glyco_hydro_27"/>
</dbReference>
<evidence type="ECO:0000256" key="3">
    <source>
        <dbReference type="ARBA" id="ARBA00023295"/>
    </source>
</evidence>
<comment type="subunit">
    <text evidence="4">Homodimer.</text>
</comment>
<evidence type="ECO:0000313" key="6">
    <source>
        <dbReference type="Proteomes" id="UP000887013"/>
    </source>
</evidence>
<accession>A0A8X6T5L3</accession>
<dbReference type="PROSITE" id="PS00512">
    <property type="entry name" value="ALPHA_GALACTOSIDASE"/>
    <property type="match status" value="1"/>
</dbReference>
<dbReference type="GO" id="GO:0004557">
    <property type="term" value="F:alpha-galactosidase activity"/>
    <property type="evidence" value="ECO:0007669"/>
    <property type="project" value="TreeGrafter"/>
</dbReference>
<dbReference type="PANTHER" id="PTHR11452:SF83">
    <property type="entry name" value="ALPHA-GALACTOSIDASE"/>
    <property type="match status" value="1"/>
</dbReference>